<evidence type="ECO:0000313" key="2">
    <source>
        <dbReference type="Proteomes" id="UP000823775"/>
    </source>
</evidence>
<sequence>MGRDRMTTLLGIMEGVRPVAGGLWVKGENDVGCFPARMKKGVRYGCSPETREK</sequence>
<organism evidence="1 2">
    <name type="scientific">Datura stramonium</name>
    <name type="common">Jimsonweed</name>
    <name type="synonym">Common thornapple</name>
    <dbReference type="NCBI Taxonomy" id="4076"/>
    <lineage>
        <taxon>Eukaryota</taxon>
        <taxon>Viridiplantae</taxon>
        <taxon>Streptophyta</taxon>
        <taxon>Embryophyta</taxon>
        <taxon>Tracheophyta</taxon>
        <taxon>Spermatophyta</taxon>
        <taxon>Magnoliopsida</taxon>
        <taxon>eudicotyledons</taxon>
        <taxon>Gunneridae</taxon>
        <taxon>Pentapetalae</taxon>
        <taxon>asterids</taxon>
        <taxon>lamiids</taxon>
        <taxon>Solanales</taxon>
        <taxon>Solanaceae</taxon>
        <taxon>Solanoideae</taxon>
        <taxon>Datureae</taxon>
        <taxon>Datura</taxon>
    </lineage>
</organism>
<evidence type="ECO:0000313" key="1">
    <source>
        <dbReference type="EMBL" id="MCE5167255.1"/>
    </source>
</evidence>
<protein>
    <submittedName>
        <fullName evidence="1">Uncharacterized protein</fullName>
    </submittedName>
</protein>
<accession>A0ABS8Y6G8</accession>
<reference evidence="1 2" key="1">
    <citation type="journal article" date="2021" name="BMC Genomics">
        <title>Datura genome reveals duplications of psychoactive alkaloid biosynthetic genes and high mutation rate following tissue culture.</title>
        <authorList>
            <person name="Rajewski A."/>
            <person name="Carter-House D."/>
            <person name="Stajich J."/>
            <person name="Litt A."/>
        </authorList>
    </citation>
    <scope>NUCLEOTIDE SEQUENCE [LARGE SCALE GENOMIC DNA]</scope>
    <source>
        <strain evidence="1">AR-01</strain>
    </source>
</reference>
<keyword evidence="2" id="KW-1185">Reference proteome</keyword>
<feature type="non-terminal residue" evidence="1">
    <location>
        <position position="53"/>
    </location>
</feature>
<name>A0ABS8Y6G8_DATST</name>
<dbReference type="EMBL" id="JACEIK010069284">
    <property type="protein sequence ID" value="MCE5167255.1"/>
    <property type="molecule type" value="Genomic_DNA"/>
</dbReference>
<comment type="caution">
    <text evidence="1">The sequence shown here is derived from an EMBL/GenBank/DDBJ whole genome shotgun (WGS) entry which is preliminary data.</text>
</comment>
<dbReference type="Proteomes" id="UP000823775">
    <property type="component" value="Unassembled WGS sequence"/>
</dbReference>
<proteinExistence type="predicted"/>
<gene>
    <name evidence="1" type="ORF">HAX54_044974</name>
</gene>